<dbReference type="Gene3D" id="1.25.40.10">
    <property type="entry name" value="Tetratricopeptide repeat domain"/>
    <property type="match status" value="1"/>
</dbReference>
<dbReference type="Pfam" id="PF07719">
    <property type="entry name" value="TPR_2"/>
    <property type="match status" value="1"/>
</dbReference>
<accession>A0A075WH89</accession>
<dbReference type="GeneID" id="24795196"/>
<dbReference type="KEGG" id="afg:AFULGI_00016950"/>
<dbReference type="InterPro" id="IPR019734">
    <property type="entry name" value="TPR_rpt"/>
</dbReference>
<evidence type="ECO:0000256" key="3">
    <source>
        <dbReference type="PROSITE-ProRule" id="PRU00339"/>
    </source>
</evidence>
<dbReference type="PROSITE" id="PS50005">
    <property type="entry name" value="TPR"/>
    <property type="match status" value="1"/>
</dbReference>
<dbReference type="Proteomes" id="UP000028501">
    <property type="component" value="Chromosome"/>
</dbReference>
<feature type="repeat" description="TPR" evidence="3">
    <location>
        <begin position="184"/>
        <end position="217"/>
    </location>
</feature>
<organism evidence="4 5">
    <name type="scientific">Archaeoglobus fulgidus DSM 8774</name>
    <dbReference type="NCBI Taxonomy" id="1344584"/>
    <lineage>
        <taxon>Archaea</taxon>
        <taxon>Methanobacteriati</taxon>
        <taxon>Methanobacteriota</taxon>
        <taxon>Archaeoglobi</taxon>
        <taxon>Archaeoglobales</taxon>
        <taxon>Archaeoglobaceae</taxon>
        <taxon>Archaeoglobus</taxon>
    </lineage>
</organism>
<dbReference type="HOGENOM" id="CLU_784365_0_0_2"/>
<dbReference type="SMART" id="SM00028">
    <property type="entry name" value="TPR"/>
    <property type="match status" value="2"/>
</dbReference>
<gene>
    <name evidence="4" type="ORF">AFULGI_00016950</name>
</gene>
<name>A0A075WH89_ARCFL</name>
<dbReference type="InterPro" id="IPR011990">
    <property type="entry name" value="TPR-like_helical_dom_sf"/>
</dbReference>
<evidence type="ECO:0000256" key="1">
    <source>
        <dbReference type="ARBA" id="ARBA00022737"/>
    </source>
</evidence>
<keyword evidence="1" id="KW-0677">Repeat</keyword>
<dbReference type="EMBL" id="CP006577">
    <property type="protein sequence ID" value="AIG98454.1"/>
    <property type="molecule type" value="Genomic_DNA"/>
</dbReference>
<keyword evidence="2 3" id="KW-0802">TPR repeat</keyword>
<dbReference type="SUPFAM" id="SSF48452">
    <property type="entry name" value="TPR-like"/>
    <property type="match status" value="1"/>
</dbReference>
<dbReference type="InterPro" id="IPR013105">
    <property type="entry name" value="TPR_2"/>
</dbReference>
<dbReference type="AlphaFoldDB" id="A0A075WH89"/>
<sequence length="353" mass="41577">MQELVKKLFPDLKTDLIKSETIIEYVESLTEWGIVDAAIVGPFFDEDWRLEAFEEYLHSCDIQYAETIIEGLIKELYMEARDSYLSNPKKYERDYAKFLEYVGEYFLDKEEPSKAKKYLSEASSVRQHLRYMERDAELNFAILLSKLAVACVEVEEFKEAEYIIEEIHETVEKWRDYLDTSYYTFACMRIGMHYFDEKNYEKAAYFLERAVQLEPDENLYGLLGYAYRHIDSSKACDYLLKCVFLQYLRDQHSSEIYGLLEELIDRYNSAEAHVFYFGLLFAEGMIDTDTAKEKIRNVKSNKVELMLKALNGDLTTNDLKNTGIVLEDRAFKKLAMRVSERAVAEVCTRWARY</sequence>
<evidence type="ECO:0000313" key="4">
    <source>
        <dbReference type="EMBL" id="AIG98454.1"/>
    </source>
</evidence>
<dbReference type="RefSeq" id="WP_048095846.1">
    <property type="nucleotide sequence ID" value="NZ_CP006577.1"/>
</dbReference>
<evidence type="ECO:0000313" key="5">
    <source>
        <dbReference type="Proteomes" id="UP000028501"/>
    </source>
</evidence>
<evidence type="ECO:0000256" key="2">
    <source>
        <dbReference type="ARBA" id="ARBA00022803"/>
    </source>
</evidence>
<reference evidence="4 5" key="1">
    <citation type="submission" date="2013-07" db="EMBL/GenBank/DDBJ databases">
        <title>Genome of Archaeoglobus fulgidus.</title>
        <authorList>
            <person name="Fiebig A."/>
            <person name="Birkeland N.-K."/>
        </authorList>
    </citation>
    <scope>NUCLEOTIDE SEQUENCE [LARGE SCALE GENOMIC DNA]</scope>
    <source>
        <strain evidence="4 5">DSM 8774</strain>
    </source>
</reference>
<proteinExistence type="predicted"/>
<protein>
    <submittedName>
        <fullName evidence="4">Tetratricopeptide repeat protein</fullName>
    </submittedName>
</protein>